<name>A0ABU1GX52_9GAMM</name>
<dbReference type="PANTHER" id="PTHR12304">
    <property type="entry name" value="INOSINE-URIDINE PREFERRING NUCLEOSIDE HYDROLASE"/>
    <property type="match status" value="1"/>
</dbReference>
<feature type="domain" description="Inosine/uridine-preferring nucleoside hydrolase" evidence="3">
    <location>
        <begin position="6"/>
        <end position="305"/>
    </location>
</feature>
<dbReference type="InterPro" id="IPR023186">
    <property type="entry name" value="IUNH"/>
</dbReference>
<accession>A0ABU1GX52</accession>
<evidence type="ECO:0000256" key="2">
    <source>
        <dbReference type="ARBA" id="ARBA00023295"/>
    </source>
</evidence>
<keyword evidence="1 4" id="KW-0378">Hydrolase</keyword>
<dbReference type="Proteomes" id="UP001269375">
    <property type="component" value="Unassembled WGS sequence"/>
</dbReference>
<organism evidence="4 5">
    <name type="scientific">Larsenimonas suaedae</name>
    <dbReference type="NCBI Taxonomy" id="1851019"/>
    <lineage>
        <taxon>Bacteria</taxon>
        <taxon>Pseudomonadati</taxon>
        <taxon>Pseudomonadota</taxon>
        <taxon>Gammaproteobacteria</taxon>
        <taxon>Oceanospirillales</taxon>
        <taxon>Halomonadaceae</taxon>
        <taxon>Larsenimonas</taxon>
    </lineage>
</organism>
<dbReference type="CDD" id="cd02650">
    <property type="entry name" value="nuc_hydro_CaPnhB"/>
    <property type="match status" value="1"/>
</dbReference>
<dbReference type="PANTHER" id="PTHR12304:SF4">
    <property type="entry name" value="URIDINE NUCLEOSIDASE"/>
    <property type="match status" value="1"/>
</dbReference>
<dbReference type="Pfam" id="PF01156">
    <property type="entry name" value="IU_nuc_hydro"/>
    <property type="match status" value="1"/>
</dbReference>
<sequence>MTTTPIIFDTDPGVDDAQAIALILADPAIEVVGMTTTYGNVPVETATSNALLLTELAGQTVPVAQGAARPLSKTPNPFPTFVHGVNGLGDIDLPSPKTQAVDQTAAQFLVEKTKERPGELTLVAVGPLGNLATALQIDPNIVDRVKQVVIMGGSVKQGGNVTPVAEANIYSDPHAAQRVFNAGWPVVMVGLDVTHKTHLSPDRMARIQAAQGELGRVLGESYGFYADFYRKALGIDGCCPHDSCAVAWLKKPELFKTVRGHLNVVTEGLAQGQTVFAPEEATFAEPRWSQTPLIDVCMDIDGDAVSQWIEDTLTT</sequence>
<dbReference type="Gene3D" id="3.90.245.10">
    <property type="entry name" value="Ribonucleoside hydrolase-like"/>
    <property type="match status" value="1"/>
</dbReference>
<evidence type="ECO:0000313" key="4">
    <source>
        <dbReference type="EMBL" id="MDR5896630.1"/>
    </source>
</evidence>
<dbReference type="GO" id="GO:0016787">
    <property type="term" value="F:hydrolase activity"/>
    <property type="evidence" value="ECO:0007669"/>
    <property type="project" value="UniProtKB-KW"/>
</dbReference>
<dbReference type="SUPFAM" id="SSF53590">
    <property type="entry name" value="Nucleoside hydrolase"/>
    <property type="match status" value="1"/>
</dbReference>
<protein>
    <submittedName>
        <fullName evidence="4">Nucleoside hydrolase</fullName>
    </submittedName>
</protein>
<comment type="caution">
    <text evidence="4">The sequence shown here is derived from an EMBL/GenBank/DDBJ whole genome shotgun (WGS) entry which is preliminary data.</text>
</comment>
<dbReference type="InterPro" id="IPR001910">
    <property type="entry name" value="Inosine/uridine_hydrolase_dom"/>
</dbReference>
<evidence type="ECO:0000313" key="5">
    <source>
        <dbReference type="Proteomes" id="UP001269375"/>
    </source>
</evidence>
<keyword evidence="5" id="KW-1185">Reference proteome</keyword>
<dbReference type="EMBL" id="JARWAO010000006">
    <property type="protein sequence ID" value="MDR5896630.1"/>
    <property type="molecule type" value="Genomic_DNA"/>
</dbReference>
<gene>
    <name evidence="4" type="ORF">QC825_11140</name>
</gene>
<evidence type="ECO:0000256" key="1">
    <source>
        <dbReference type="ARBA" id="ARBA00022801"/>
    </source>
</evidence>
<dbReference type="InterPro" id="IPR036452">
    <property type="entry name" value="Ribo_hydro-like"/>
</dbReference>
<evidence type="ECO:0000259" key="3">
    <source>
        <dbReference type="Pfam" id="PF01156"/>
    </source>
</evidence>
<proteinExistence type="predicted"/>
<dbReference type="RefSeq" id="WP_251590051.1">
    <property type="nucleotide sequence ID" value="NZ_JAMLJI010000001.1"/>
</dbReference>
<reference evidence="4 5" key="1">
    <citation type="submission" date="2023-04" db="EMBL/GenBank/DDBJ databases">
        <title>A long-awaited taxogenomic arrangement of the family Halomonadaceae.</title>
        <authorList>
            <person name="De La Haba R."/>
            <person name="Chuvochina M."/>
            <person name="Wittouck S."/>
            <person name="Arahal D.R."/>
            <person name="Sanchez-Porro C."/>
            <person name="Hugenholtz P."/>
            <person name="Ventosa A."/>
        </authorList>
    </citation>
    <scope>NUCLEOTIDE SEQUENCE [LARGE SCALE GENOMIC DNA]</scope>
    <source>
        <strain evidence="4 5">DSM 22428</strain>
    </source>
</reference>
<keyword evidence="2" id="KW-0326">Glycosidase</keyword>